<sequence length="260" mass="29089">MWEGRRIAYPSSPQPVFIGVPKLFRYPSEGERSRVPAAELHWFAAGTNNRFEDATNAHGPHDVYLVRDGERLARFRFVVLDSSARTDFSSGTSASEGHIHLDGWGCSDVSIADQPGLHWKVEQAGRGVKLFLQGGDVPPESVSLAMRWQRCSQELQLKLPFPSAGGRFFDAKEKPLREGDEIALRHLTGARLRIFDRNPLAPKRYDVSLALGQGKRKMRTADLKIERPISLLSNGSAEIRLIDRKRPAHPPVIARQTHAI</sequence>
<organism evidence="1 2">
    <name type="scientific">Sulfuriferula nivalis</name>
    <dbReference type="NCBI Taxonomy" id="2675298"/>
    <lineage>
        <taxon>Bacteria</taxon>
        <taxon>Pseudomonadati</taxon>
        <taxon>Pseudomonadota</taxon>
        <taxon>Betaproteobacteria</taxon>
        <taxon>Nitrosomonadales</taxon>
        <taxon>Sulfuricellaceae</taxon>
        <taxon>Sulfuriferula</taxon>
    </lineage>
</organism>
<keyword evidence="2" id="KW-1185">Reference proteome</keyword>
<evidence type="ECO:0000313" key="1">
    <source>
        <dbReference type="EMBL" id="BBP02294.1"/>
    </source>
</evidence>
<dbReference type="KEGG" id="sniv:SFSGTM_30020"/>
<proteinExistence type="predicted"/>
<evidence type="ECO:0000313" key="2">
    <source>
        <dbReference type="Proteomes" id="UP000463939"/>
    </source>
</evidence>
<accession>A0A809RND8</accession>
<dbReference type="AlphaFoldDB" id="A0A809RND8"/>
<name>A0A809RND8_9PROT</name>
<reference evidence="2" key="1">
    <citation type="submission" date="2019-11" db="EMBL/GenBank/DDBJ databases">
        <title>Isolation and characterization of a novel species in the genus Sulfuriferula.</title>
        <authorList>
            <person name="Mochizuki J."/>
            <person name="Kojima H."/>
            <person name="Fukui M."/>
        </authorList>
    </citation>
    <scope>NUCLEOTIDE SEQUENCE [LARGE SCALE GENOMIC DNA]</scope>
    <source>
        <strain evidence="2">SGTM</strain>
    </source>
</reference>
<dbReference type="Proteomes" id="UP000463939">
    <property type="component" value="Chromosome"/>
</dbReference>
<dbReference type="EMBL" id="AP021881">
    <property type="protein sequence ID" value="BBP02294.1"/>
    <property type="molecule type" value="Genomic_DNA"/>
</dbReference>
<protein>
    <submittedName>
        <fullName evidence="1">Uncharacterized protein</fullName>
    </submittedName>
</protein>
<gene>
    <name evidence="1" type="ORF">SFSGTM_30020</name>
</gene>